<accession>A0A8H3DP26</accession>
<evidence type="ECO:0000313" key="2">
    <source>
        <dbReference type="EMBL" id="CAE6536468.1"/>
    </source>
</evidence>
<proteinExistence type="predicted"/>
<evidence type="ECO:0000313" key="3">
    <source>
        <dbReference type="Proteomes" id="UP000663853"/>
    </source>
</evidence>
<feature type="compositionally biased region" description="Polar residues" evidence="1">
    <location>
        <begin position="278"/>
        <end position="289"/>
    </location>
</feature>
<protein>
    <submittedName>
        <fullName evidence="2">Uncharacterized protein</fullName>
    </submittedName>
</protein>
<evidence type="ECO:0000256" key="1">
    <source>
        <dbReference type="SAM" id="MobiDB-lite"/>
    </source>
</evidence>
<gene>
    <name evidence="2" type="ORF">RDB_LOCUS180752</name>
</gene>
<feature type="region of interest" description="Disordered" evidence="1">
    <location>
        <begin position="261"/>
        <end position="293"/>
    </location>
</feature>
<dbReference type="EMBL" id="CAJMXA010004176">
    <property type="protein sequence ID" value="CAE6536468.1"/>
    <property type="molecule type" value="Genomic_DNA"/>
</dbReference>
<dbReference type="Proteomes" id="UP000663853">
    <property type="component" value="Unassembled WGS sequence"/>
</dbReference>
<reference evidence="2" key="1">
    <citation type="submission" date="2021-01" db="EMBL/GenBank/DDBJ databases">
        <authorList>
            <person name="Kaushik A."/>
        </authorList>
    </citation>
    <scope>NUCLEOTIDE SEQUENCE</scope>
    <source>
        <strain evidence="2">AG6-10EEA</strain>
    </source>
</reference>
<organism evidence="2 3">
    <name type="scientific">Rhizoctonia solani</name>
    <dbReference type="NCBI Taxonomy" id="456999"/>
    <lineage>
        <taxon>Eukaryota</taxon>
        <taxon>Fungi</taxon>
        <taxon>Dikarya</taxon>
        <taxon>Basidiomycota</taxon>
        <taxon>Agaricomycotina</taxon>
        <taxon>Agaricomycetes</taxon>
        <taxon>Cantharellales</taxon>
        <taxon>Ceratobasidiaceae</taxon>
        <taxon>Rhizoctonia</taxon>
    </lineage>
</organism>
<dbReference type="AlphaFoldDB" id="A0A8H3DP26"/>
<comment type="caution">
    <text evidence="2">The sequence shown here is derived from an EMBL/GenBank/DDBJ whole genome shotgun (WGS) entry which is preliminary data.</text>
</comment>
<sequence length="327" mass="37535">MATTGPRRLLDLFPPGFDINSRSVSSRGHYHFATEQLYQRLTDEYLPEKHIESTLVKSVWYGKQRKSARHEFILIEVQDTTAELTNYIVLDRNLNEALVPIAPNTLPAKISSTSRSCRGAALDAFRVSYDGVEKQLLRECQLWPRDYLEKIEFGSTEPLFLYQLVTLVHVVSEKSPNYAMAYRNCYWFAGIIWECMRRLRPTASRDDRLSKKRGKFSILRYTPEVQERDEICDGFNQEIKKVEERLSESRKMWSKLKGEPIEPTIPNRLPDLGLGSSHGPSATKESSSYPGGRNIMRANTFDSLYSPDLIVSPRDSQGSGIMERWGL</sequence>
<name>A0A8H3DP26_9AGAM</name>